<dbReference type="RefSeq" id="WP_202428318.1">
    <property type="nucleotide sequence ID" value="NZ_VYSB01000057.1"/>
</dbReference>
<name>A0A7C9JAU6_9BURK</name>
<dbReference type="SUPFAM" id="SSF51161">
    <property type="entry name" value="Trimeric LpxA-like enzymes"/>
    <property type="match status" value="1"/>
</dbReference>
<gene>
    <name evidence="1" type="ORF">F5985_19020</name>
</gene>
<dbReference type="Gene3D" id="2.160.10.10">
    <property type="entry name" value="Hexapeptide repeat proteins"/>
    <property type="match status" value="1"/>
</dbReference>
<dbReference type="EMBL" id="VYSB01000057">
    <property type="protein sequence ID" value="MYZ54150.1"/>
    <property type="molecule type" value="Genomic_DNA"/>
</dbReference>
<reference evidence="1 2" key="1">
    <citation type="submission" date="2019-09" db="EMBL/GenBank/DDBJ databases">
        <title>Identification of Malikia spinosa a prominent benzene-, toluene-, and ethylbenzene-degrading bacterium: enrichment, isolation and whole genome sequencing.</title>
        <authorList>
            <person name="Tancsics A."/>
            <person name="Revesz F."/>
            <person name="Kriszt B."/>
        </authorList>
    </citation>
    <scope>NUCLEOTIDE SEQUENCE [LARGE SCALE GENOMIC DNA]</scope>
    <source>
        <strain evidence="1 2">AB6</strain>
    </source>
</reference>
<dbReference type="AlphaFoldDB" id="A0A7C9JAU6"/>
<proteinExistence type="predicted"/>
<comment type="caution">
    <text evidence="1">The sequence shown here is derived from an EMBL/GenBank/DDBJ whole genome shotgun (WGS) entry which is preliminary data.</text>
</comment>
<dbReference type="PANTHER" id="PTHR22572">
    <property type="entry name" value="SUGAR-1-PHOSPHATE GUANYL TRANSFERASE"/>
    <property type="match status" value="1"/>
</dbReference>
<organism evidence="1 2">
    <name type="scientific">Malikia spinosa</name>
    <dbReference type="NCBI Taxonomy" id="86180"/>
    <lineage>
        <taxon>Bacteria</taxon>
        <taxon>Pseudomonadati</taxon>
        <taxon>Pseudomonadota</taxon>
        <taxon>Betaproteobacteria</taxon>
        <taxon>Burkholderiales</taxon>
        <taxon>Comamonadaceae</taxon>
        <taxon>Malikia</taxon>
    </lineage>
</organism>
<evidence type="ECO:0008006" key="3">
    <source>
        <dbReference type="Google" id="ProtNLM"/>
    </source>
</evidence>
<protein>
    <recommendedName>
        <fullName evidence="3">NDP-sugar synthase</fullName>
    </recommendedName>
</protein>
<dbReference type="InterPro" id="IPR011004">
    <property type="entry name" value="Trimer_LpxA-like_sf"/>
</dbReference>
<dbReference type="SUPFAM" id="SSF53448">
    <property type="entry name" value="Nucleotide-diphospho-sugar transferases"/>
    <property type="match status" value="1"/>
</dbReference>
<dbReference type="Proteomes" id="UP000481947">
    <property type="component" value="Unassembled WGS sequence"/>
</dbReference>
<dbReference type="Gene3D" id="3.90.550.10">
    <property type="entry name" value="Spore Coat Polysaccharide Biosynthesis Protein SpsA, Chain A"/>
    <property type="match status" value="1"/>
</dbReference>
<sequence>MKVTQMETAILLTEWTSASTVFNRRKLCSPLIPLLGKPLLQRSVENLVRLGCKQVHVFLGDNPAPVRELLGDGQRWGVQLHYHYLQMDEDLPTNLRRLHLNEASQYWLACDDRVPAMPIDVNGNMAGYWGTTSDRHWAGLGCFSGNWLNALQGCNNREDLEDRLATSAEVQWTPVEHPLSCESDADFLRSARTCLDANPSGASDNIRMGRGAFIHPSAVLQGPVWIGHLVHVGAGVQLGPHAVLEDGVVVDEGAAIQDSAVVPDTYVGKELNLNHCVAAPGRLSSVNQDVVLDELCPLLLTSVHVTGDTTRPALSLRLVLWLLKGALLPLRFWARKVLRSIHMETPIERICLLRPGGSHGQTQTLPLANTLSAVHAGEAGALIQHFVHTFYPGLSAVQRGQLVLCGPELREVDHVARLPAYWRGLYEQHRCGLLHPALVRSARYMEEDSYSQDVLTVTDDSLLLRLRLLCSYLKQLVQELVTPHTSHPFNLTPR</sequence>
<evidence type="ECO:0000313" key="2">
    <source>
        <dbReference type="Proteomes" id="UP000481947"/>
    </source>
</evidence>
<evidence type="ECO:0000313" key="1">
    <source>
        <dbReference type="EMBL" id="MYZ54150.1"/>
    </source>
</evidence>
<dbReference type="InterPro" id="IPR050486">
    <property type="entry name" value="Mannose-1P_guanyltransferase"/>
</dbReference>
<accession>A0A7C9JAU6</accession>
<dbReference type="InterPro" id="IPR029044">
    <property type="entry name" value="Nucleotide-diphossugar_trans"/>
</dbReference>